<dbReference type="NCBIfam" id="NF003740">
    <property type="entry name" value="PRK05337.1"/>
    <property type="match status" value="1"/>
</dbReference>
<dbReference type="Pfam" id="PF00933">
    <property type="entry name" value="Glyco_hydro_3"/>
    <property type="match status" value="1"/>
</dbReference>
<protein>
    <submittedName>
        <fullName evidence="5">Glycoside hydrolase family 3 protein</fullName>
    </submittedName>
</protein>
<keyword evidence="3" id="KW-0326">Glycosidase</keyword>
<dbReference type="InterPro" id="IPR036962">
    <property type="entry name" value="Glyco_hydro_3_N_sf"/>
</dbReference>
<dbReference type="GO" id="GO:0004553">
    <property type="term" value="F:hydrolase activity, hydrolyzing O-glycosyl compounds"/>
    <property type="evidence" value="ECO:0007669"/>
    <property type="project" value="InterPro"/>
</dbReference>
<dbReference type="eggNOG" id="ENOG502R6JK">
    <property type="taxonomic scope" value="Eukaryota"/>
</dbReference>
<dbReference type="KEGG" id="mpp:MICPUCDRAFT_58880"/>
<comment type="similarity">
    <text evidence="1">Belongs to the glycosyl hydrolase 3 family.</text>
</comment>
<dbReference type="Proteomes" id="UP000001876">
    <property type="component" value="Unassembled WGS sequence"/>
</dbReference>
<organism evidence="6">
    <name type="scientific">Micromonas pusilla (strain CCMP1545)</name>
    <name type="common">Picoplanktonic green alga</name>
    <dbReference type="NCBI Taxonomy" id="564608"/>
    <lineage>
        <taxon>Eukaryota</taxon>
        <taxon>Viridiplantae</taxon>
        <taxon>Chlorophyta</taxon>
        <taxon>Mamiellophyceae</taxon>
        <taxon>Mamiellales</taxon>
        <taxon>Mamiellaceae</taxon>
        <taxon>Micromonas</taxon>
    </lineage>
</organism>
<dbReference type="RefSeq" id="XP_003059228.1">
    <property type="nucleotide sequence ID" value="XM_003059182.1"/>
</dbReference>
<name>C1MUP1_MICPC</name>
<keyword evidence="6" id="KW-1185">Reference proteome</keyword>
<evidence type="ECO:0000256" key="1">
    <source>
        <dbReference type="ARBA" id="ARBA00005336"/>
    </source>
</evidence>
<feature type="domain" description="Glycoside hydrolase family 3 N-terminal" evidence="4">
    <location>
        <begin position="27"/>
        <end position="334"/>
    </location>
</feature>
<evidence type="ECO:0000256" key="2">
    <source>
        <dbReference type="ARBA" id="ARBA00022801"/>
    </source>
</evidence>
<dbReference type="SUPFAM" id="SSF51445">
    <property type="entry name" value="(Trans)glycosidases"/>
    <property type="match status" value="1"/>
</dbReference>
<dbReference type="PANTHER" id="PTHR30480">
    <property type="entry name" value="BETA-HEXOSAMINIDASE-RELATED"/>
    <property type="match status" value="1"/>
</dbReference>
<dbReference type="EMBL" id="GG663740">
    <property type="protein sequence ID" value="EEH56360.1"/>
    <property type="molecule type" value="Genomic_DNA"/>
</dbReference>
<dbReference type="InterPro" id="IPR001764">
    <property type="entry name" value="Glyco_hydro_3_N"/>
</dbReference>
<dbReference type="Gene3D" id="3.20.20.300">
    <property type="entry name" value="Glycoside hydrolase, family 3, N-terminal domain"/>
    <property type="match status" value="1"/>
</dbReference>
<dbReference type="GeneID" id="9684972"/>
<accession>C1MUP1</accession>
<gene>
    <name evidence="5" type="ORF">MICPUCDRAFT_58880</name>
</gene>
<dbReference type="PANTHER" id="PTHR30480:SF16">
    <property type="entry name" value="GLYCOSIDE HYDROLASE FAMILY 3 DOMAIN PROTEIN"/>
    <property type="match status" value="1"/>
</dbReference>
<dbReference type="STRING" id="564608.C1MUP1"/>
<dbReference type="AlphaFoldDB" id="C1MUP1"/>
<evidence type="ECO:0000256" key="3">
    <source>
        <dbReference type="ARBA" id="ARBA00023295"/>
    </source>
</evidence>
<proteinExistence type="inferred from homology"/>
<dbReference type="InterPro" id="IPR050226">
    <property type="entry name" value="NagZ_Beta-hexosaminidase"/>
</dbReference>
<dbReference type="OrthoDB" id="2016932at2759"/>
<evidence type="ECO:0000259" key="4">
    <source>
        <dbReference type="Pfam" id="PF00933"/>
    </source>
</evidence>
<keyword evidence="2 5" id="KW-0378">Hydrolase</keyword>
<sequence>MEDRVMISEARKLAARMICFGFDGVEVNDHARRMIGKGCGACILFARNVRDPAQLSSMCGELKRLASPRKLLIMIDQEGGRVARLKPPHFTALPSARAVGSAPDAANAARVVAEVVASELRAVNVDMTLAPVVDVHTNPLNTVIGDRAFAADADAVAALGAAFIRALQAKGVAACAKHFPGHGDTVEDSHDDGLPTLTHDMDRLETVELKPFRAAIDAAVSSVLVAHVSVPAMEGIDPGKRFPAPVPASTSRACVRYLRRTLNFSGVVVTDDLEMGALSRGSGIDLGAAVVEAARSGVDMFLACHDERIQTEALEALACALMDGGLKRETVRLAGARLDVLDAAFVSAPRGVIEEIQRDVAGLVGTEANGRRIDEALGIGIGATEAV</sequence>
<evidence type="ECO:0000313" key="5">
    <source>
        <dbReference type="EMBL" id="EEH56360.1"/>
    </source>
</evidence>
<reference evidence="5 6" key="1">
    <citation type="journal article" date="2009" name="Science">
        <title>Green evolution and dynamic adaptations revealed by genomes of the marine picoeukaryotes Micromonas.</title>
        <authorList>
            <person name="Worden A.Z."/>
            <person name="Lee J.H."/>
            <person name="Mock T."/>
            <person name="Rouze P."/>
            <person name="Simmons M.P."/>
            <person name="Aerts A.L."/>
            <person name="Allen A.E."/>
            <person name="Cuvelier M.L."/>
            <person name="Derelle E."/>
            <person name="Everett M.V."/>
            <person name="Foulon E."/>
            <person name="Grimwood J."/>
            <person name="Gundlach H."/>
            <person name="Henrissat B."/>
            <person name="Napoli C."/>
            <person name="McDonald S.M."/>
            <person name="Parker M.S."/>
            <person name="Rombauts S."/>
            <person name="Salamov A."/>
            <person name="Von Dassow P."/>
            <person name="Badger J.H."/>
            <person name="Coutinho P.M."/>
            <person name="Demir E."/>
            <person name="Dubchak I."/>
            <person name="Gentemann C."/>
            <person name="Eikrem W."/>
            <person name="Gready J.E."/>
            <person name="John U."/>
            <person name="Lanier W."/>
            <person name="Lindquist E.A."/>
            <person name="Lucas S."/>
            <person name="Mayer K.F."/>
            <person name="Moreau H."/>
            <person name="Not F."/>
            <person name="Otillar R."/>
            <person name="Panaud O."/>
            <person name="Pangilinan J."/>
            <person name="Paulsen I."/>
            <person name="Piegu B."/>
            <person name="Poliakov A."/>
            <person name="Robbens S."/>
            <person name="Schmutz J."/>
            <person name="Toulza E."/>
            <person name="Wyss T."/>
            <person name="Zelensky A."/>
            <person name="Zhou K."/>
            <person name="Armbrust E.V."/>
            <person name="Bhattacharya D."/>
            <person name="Goodenough U.W."/>
            <person name="Van de Peer Y."/>
            <person name="Grigoriev I.V."/>
        </authorList>
    </citation>
    <scope>NUCLEOTIDE SEQUENCE [LARGE SCALE GENOMIC DNA]</scope>
    <source>
        <strain evidence="5 6">CCMP1545</strain>
    </source>
</reference>
<evidence type="ECO:0000313" key="6">
    <source>
        <dbReference type="Proteomes" id="UP000001876"/>
    </source>
</evidence>
<dbReference type="GO" id="GO:0009254">
    <property type="term" value="P:peptidoglycan turnover"/>
    <property type="evidence" value="ECO:0007669"/>
    <property type="project" value="TreeGrafter"/>
</dbReference>
<dbReference type="OMA" id="WQMAAEM"/>
<dbReference type="GO" id="GO:0005975">
    <property type="term" value="P:carbohydrate metabolic process"/>
    <property type="evidence" value="ECO:0007669"/>
    <property type="project" value="InterPro"/>
</dbReference>
<dbReference type="InterPro" id="IPR017853">
    <property type="entry name" value="GH"/>
</dbReference>